<feature type="transmembrane region" description="Helical" evidence="1">
    <location>
        <begin position="133"/>
        <end position="157"/>
    </location>
</feature>
<proteinExistence type="predicted"/>
<evidence type="ECO:0000256" key="1">
    <source>
        <dbReference type="SAM" id="Phobius"/>
    </source>
</evidence>
<dbReference type="EMBL" id="LPXN01000127">
    <property type="protein sequence ID" value="KZD05864.1"/>
    <property type="molecule type" value="Genomic_DNA"/>
</dbReference>
<feature type="transmembrane region" description="Helical" evidence="1">
    <location>
        <begin position="178"/>
        <end position="200"/>
    </location>
</feature>
<keyword evidence="3" id="KW-1185">Reference proteome</keyword>
<dbReference type="OrthoDB" id="7185995at2"/>
<dbReference type="AlphaFoldDB" id="A0A154VX00"/>
<keyword evidence="1" id="KW-0812">Transmembrane</keyword>
<organism evidence="2 3">
    <name type="scientific">Oceanibaculum pacificum</name>
    <dbReference type="NCBI Taxonomy" id="580166"/>
    <lineage>
        <taxon>Bacteria</taxon>
        <taxon>Pseudomonadati</taxon>
        <taxon>Pseudomonadota</taxon>
        <taxon>Alphaproteobacteria</taxon>
        <taxon>Rhodospirillales</taxon>
        <taxon>Oceanibaculaceae</taxon>
        <taxon>Oceanibaculum</taxon>
    </lineage>
</organism>
<name>A0A154VX00_9PROT</name>
<sequence>MTATLPIFETAIAAYKLIFRRSRRFLALSWLVLLFVAAASVSSLALFGPSWGSAMAGLSVLLAQAVFNVAWHRTVMLDEQPRSALGLDRRSLLYMLATFLLVAITGIMGLTIGLGGVTLAGMVGGEALGGGPFIGIVAGLLLIVILSLIARFSLILPEIALDRGLKLFRSWEITRGNGWRLMVIGIIANLPLAVLSQGLADLVGGLALAGPAALLLGAIDATLQFLMLAVSATVLSLAYMRLAPIRRPAGGSAIPSTA</sequence>
<comment type="caution">
    <text evidence="2">The sequence shown here is derived from an EMBL/GenBank/DDBJ whole genome shotgun (WGS) entry which is preliminary data.</text>
</comment>
<dbReference type="Proteomes" id="UP000076400">
    <property type="component" value="Unassembled WGS sequence"/>
</dbReference>
<gene>
    <name evidence="2" type="ORF">AUP43_02835</name>
</gene>
<protein>
    <recommendedName>
        <fullName evidence="4">Glycerophosphoryl diester phosphodiesterase membrane domain-containing protein</fullName>
    </recommendedName>
</protein>
<dbReference type="STRING" id="580166.AUP43_02835"/>
<evidence type="ECO:0008006" key="4">
    <source>
        <dbReference type="Google" id="ProtNLM"/>
    </source>
</evidence>
<reference evidence="2 3" key="1">
    <citation type="submission" date="2015-12" db="EMBL/GenBank/DDBJ databases">
        <title>Genome sequence of Oceanibaculum pacificum MCCC 1A02656.</title>
        <authorList>
            <person name="Lu L."/>
            <person name="Lai Q."/>
            <person name="Shao Z."/>
            <person name="Qian P."/>
        </authorList>
    </citation>
    <scope>NUCLEOTIDE SEQUENCE [LARGE SCALE GENOMIC DNA]</scope>
    <source>
        <strain evidence="2 3">MCCC 1A02656</strain>
    </source>
</reference>
<keyword evidence="1" id="KW-1133">Transmembrane helix</keyword>
<feature type="transmembrane region" description="Helical" evidence="1">
    <location>
        <begin position="92"/>
        <end position="113"/>
    </location>
</feature>
<evidence type="ECO:0000313" key="3">
    <source>
        <dbReference type="Proteomes" id="UP000076400"/>
    </source>
</evidence>
<evidence type="ECO:0000313" key="2">
    <source>
        <dbReference type="EMBL" id="KZD05864.1"/>
    </source>
</evidence>
<feature type="transmembrane region" description="Helical" evidence="1">
    <location>
        <begin position="212"/>
        <end position="239"/>
    </location>
</feature>
<keyword evidence="1" id="KW-0472">Membrane</keyword>
<dbReference type="RefSeq" id="WP_067557990.1">
    <property type="nucleotide sequence ID" value="NZ_LPXN01000127.1"/>
</dbReference>
<feature type="transmembrane region" description="Helical" evidence="1">
    <location>
        <begin position="25"/>
        <end position="47"/>
    </location>
</feature>
<feature type="transmembrane region" description="Helical" evidence="1">
    <location>
        <begin position="53"/>
        <end position="71"/>
    </location>
</feature>
<accession>A0A154VX00</accession>